<comment type="caution">
    <text evidence="2">The sequence shown here is derived from an EMBL/GenBank/DDBJ whole genome shotgun (WGS) entry which is preliminary data.</text>
</comment>
<proteinExistence type="predicted"/>
<protein>
    <submittedName>
        <fullName evidence="2">Uncharacterized protein</fullName>
    </submittedName>
</protein>
<accession>A0A644XAJ9</accession>
<evidence type="ECO:0000313" key="2">
    <source>
        <dbReference type="EMBL" id="MPM13256.1"/>
    </source>
</evidence>
<gene>
    <name evidence="2" type="ORF">SDC9_59612</name>
</gene>
<reference evidence="2" key="1">
    <citation type="submission" date="2019-08" db="EMBL/GenBank/DDBJ databases">
        <authorList>
            <person name="Kucharzyk K."/>
            <person name="Murdoch R.W."/>
            <person name="Higgins S."/>
            <person name="Loffler F."/>
        </authorList>
    </citation>
    <scope>NUCLEOTIDE SEQUENCE</scope>
</reference>
<sequence>MAELAQPDARAAFGARQFARLLDADALRVARAAVLARGVPGAVRAQAHPPTEHAAQRVARGGGEHGGPEQFRIELDQPEHCRLRAQRQQRGRHERDHEHGAQPELGQSKPFQQLMQPSFHRRQV</sequence>
<dbReference type="EMBL" id="VSSQ01002092">
    <property type="protein sequence ID" value="MPM13256.1"/>
    <property type="molecule type" value="Genomic_DNA"/>
</dbReference>
<dbReference type="AlphaFoldDB" id="A0A644XAJ9"/>
<feature type="compositionally biased region" description="Basic and acidic residues" evidence="1">
    <location>
        <begin position="91"/>
        <end position="101"/>
    </location>
</feature>
<organism evidence="2">
    <name type="scientific">bioreactor metagenome</name>
    <dbReference type="NCBI Taxonomy" id="1076179"/>
    <lineage>
        <taxon>unclassified sequences</taxon>
        <taxon>metagenomes</taxon>
        <taxon>ecological metagenomes</taxon>
    </lineage>
</organism>
<name>A0A644XAJ9_9ZZZZ</name>
<feature type="compositionally biased region" description="Basic and acidic residues" evidence="1">
    <location>
        <begin position="62"/>
        <end position="82"/>
    </location>
</feature>
<evidence type="ECO:0000256" key="1">
    <source>
        <dbReference type="SAM" id="MobiDB-lite"/>
    </source>
</evidence>
<feature type="region of interest" description="Disordered" evidence="1">
    <location>
        <begin position="44"/>
        <end position="124"/>
    </location>
</feature>